<keyword evidence="2" id="KW-1185">Reference proteome</keyword>
<reference evidence="1 2" key="1">
    <citation type="submission" date="2024-09" db="EMBL/GenBank/DDBJ databases">
        <authorList>
            <person name="Sun Q."/>
            <person name="Mori K."/>
        </authorList>
    </citation>
    <scope>NUCLEOTIDE SEQUENCE [LARGE SCALE GENOMIC DNA]</scope>
    <source>
        <strain evidence="1 2">TBRC 7907</strain>
    </source>
</reference>
<evidence type="ECO:0000313" key="1">
    <source>
        <dbReference type="EMBL" id="MFB9905535.1"/>
    </source>
</evidence>
<accession>A0ABV5ZYS4</accession>
<sequence length="43" mass="4605">MTARSPLPLSVIPASRLSSVVYWLAAVGSRGRVADHAVMIVLR</sequence>
<evidence type="ECO:0000313" key="2">
    <source>
        <dbReference type="Proteomes" id="UP001589693"/>
    </source>
</evidence>
<name>A0ABV5ZYS4_9PSEU</name>
<proteinExistence type="predicted"/>
<dbReference type="EMBL" id="JBHLZU010000014">
    <property type="protein sequence ID" value="MFB9905535.1"/>
    <property type="molecule type" value="Genomic_DNA"/>
</dbReference>
<gene>
    <name evidence="1" type="ORF">ACFFQA_16490</name>
</gene>
<comment type="caution">
    <text evidence="1">The sequence shown here is derived from an EMBL/GenBank/DDBJ whole genome shotgun (WGS) entry which is preliminary data.</text>
</comment>
<dbReference type="RefSeq" id="WP_377852841.1">
    <property type="nucleotide sequence ID" value="NZ_JBHLZU010000014.1"/>
</dbReference>
<dbReference type="Proteomes" id="UP001589693">
    <property type="component" value="Unassembled WGS sequence"/>
</dbReference>
<protein>
    <submittedName>
        <fullName evidence="1">Uncharacterized protein</fullName>
    </submittedName>
</protein>
<organism evidence="1 2">
    <name type="scientific">Allokutzneria oryzae</name>
    <dbReference type="NCBI Taxonomy" id="1378989"/>
    <lineage>
        <taxon>Bacteria</taxon>
        <taxon>Bacillati</taxon>
        <taxon>Actinomycetota</taxon>
        <taxon>Actinomycetes</taxon>
        <taxon>Pseudonocardiales</taxon>
        <taxon>Pseudonocardiaceae</taxon>
        <taxon>Allokutzneria</taxon>
    </lineage>
</organism>